<evidence type="ECO:0000313" key="5">
    <source>
        <dbReference type="Proteomes" id="UP000075883"/>
    </source>
</evidence>
<name>A0A182LV32_9DIPT</name>
<feature type="region of interest" description="Disordered" evidence="2">
    <location>
        <begin position="926"/>
        <end position="954"/>
    </location>
</feature>
<reference evidence="5" key="1">
    <citation type="submission" date="2013-09" db="EMBL/GenBank/DDBJ databases">
        <title>The Genome Sequence of Anopheles culicifacies species A.</title>
        <authorList>
            <consortium name="The Broad Institute Genomics Platform"/>
            <person name="Neafsey D.E."/>
            <person name="Besansky N."/>
            <person name="Howell P."/>
            <person name="Walton C."/>
            <person name="Young S.K."/>
            <person name="Zeng Q."/>
            <person name="Gargeya S."/>
            <person name="Fitzgerald M."/>
            <person name="Haas B."/>
            <person name="Abouelleil A."/>
            <person name="Allen A.W."/>
            <person name="Alvarado L."/>
            <person name="Arachchi H.M."/>
            <person name="Berlin A.M."/>
            <person name="Chapman S.B."/>
            <person name="Gainer-Dewar J."/>
            <person name="Goldberg J."/>
            <person name="Griggs A."/>
            <person name="Gujja S."/>
            <person name="Hansen M."/>
            <person name="Howarth C."/>
            <person name="Imamovic A."/>
            <person name="Ireland A."/>
            <person name="Larimer J."/>
            <person name="McCowan C."/>
            <person name="Murphy C."/>
            <person name="Pearson M."/>
            <person name="Poon T.W."/>
            <person name="Priest M."/>
            <person name="Roberts A."/>
            <person name="Saif S."/>
            <person name="Shea T."/>
            <person name="Sisk P."/>
            <person name="Sykes S."/>
            <person name="Wortman J."/>
            <person name="Nusbaum C."/>
            <person name="Birren B."/>
        </authorList>
    </citation>
    <scope>NUCLEOTIDE SEQUENCE [LARGE SCALE GENOMIC DNA]</scope>
    <source>
        <strain evidence="5">A-37</strain>
    </source>
</reference>
<feature type="compositionally biased region" description="Polar residues" evidence="2">
    <location>
        <begin position="339"/>
        <end position="354"/>
    </location>
</feature>
<sequence>MSDDDATSRTAVPPPLNCAKIEAASSHAGFQEVDEHPFVKGETVSEGVKVKPETERTESNDSSVAAPVRSDDHEAEKVKQRKCVQFTTTTTTTTTTTPGTSDDNKLRKFFEGEEILDKKNPFKLDERYSAEQYVDPRVLPDKHFPTDGACPFLIDTTTDGGDNDADDSDTDLDDNVFITKEEILRQSKYVKTYIKNPDKQLNYDKSVIQQMNALKAKGRAVRDVVVVESAPLPAVVRPPIPAPRTIHRQSDRNNNNSRRQPGSPQMERAVNRKPIPRARRDYAEVKVRTGSADAEESLYDSNEVVQNALKFDSRFRKVEFGSQDDIDTIAERTEDDNEQSSPTVTVTQSVQSENRPVAKGSEPNGSPSKDQPDGRKTTFAEDVKKSFSNTVKSADFRKYLQSKGLSLVPAKPKAIEAPARERIKHETESPSKAHRLSGISVSSTPATARQQLKPSMLTRLFQNSLFSPKTPNDPAYSSVFARSSTPVLVSTQSRLARPQLPVRFGSFNSSLNKRSATVDVKPKVSFRQLVDGQGEVNGAPVRRPASVNDFERPKLRTSFTNRSVSSVDSLKRPVKNAGVQVNLATHTSSNDNGRIVRESQPIPNQYRSQQTVGDGTGLHKDPIVGQNHQMQLAYNSLRHRPDARFYGGSTHTVAPLYSEPLREPPMMVPDETDSGFRSTLDNGYHIYEQTPDNLRRGEMVYGKIGYLSNSQLNRWQPHDRRSYSSMQEGVTGLNGGTYGRLRPLYVSSPLSTQSTPVRRASDVLDREQILHRIYDFCRRSVRNSSKTSVHSNQTEPTYQSNGVYGSKIVPSGSFPVERQRVQRVQSLNTPRPIGAPNYTRAVPVPVPVPNPASRGRITTVPPNQHERNIENIYAFVNKKMVQMNVGADDRTSARSLQTSTLRRVTFSSNGDGQQQKHAEADYVNIRGAPDAIDDRRRSARSREDPRRHTLGGDMLQYQAQTQPPNIQRSLDFETPQMRVYTPTNQGPLFDDDPGIMSEAETASTGFRRGGKQRSSLPVVRTPSKTLERPLGLVFLQYRSETKRALLPNEITSIDTVRALFVRSFPRQLTMQYLEGPNVKIYIHDSSKDMFYELEDVRSHLREIRDRSVLRLFESNEVSAPQVLPGGQNIPQPLQPAAIPNQWDQEQFLDKDFQNFD</sequence>
<feature type="compositionally biased region" description="Basic and acidic residues" evidence="2">
    <location>
        <begin position="69"/>
        <end position="78"/>
    </location>
</feature>
<feature type="region of interest" description="Disordered" evidence="2">
    <location>
        <begin position="28"/>
        <end position="80"/>
    </location>
</feature>
<feature type="region of interest" description="Disordered" evidence="2">
    <location>
        <begin position="782"/>
        <end position="804"/>
    </location>
</feature>
<keyword evidence="5" id="KW-1185">Reference proteome</keyword>
<organism evidence="4 5">
    <name type="scientific">Anopheles culicifacies</name>
    <dbReference type="NCBI Taxonomy" id="139723"/>
    <lineage>
        <taxon>Eukaryota</taxon>
        <taxon>Metazoa</taxon>
        <taxon>Ecdysozoa</taxon>
        <taxon>Arthropoda</taxon>
        <taxon>Hexapoda</taxon>
        <taxon>Insecta</taxon>
        <taxon>Pterygota</taxon>
        <taxon>Neoptera</taxon>
        <taxon>Endopterygota</taxon>
        <taxon>Diptera</taxon>
        <taxon>Nematocera</taxon>
        <taxon>Culicoidea</taxon>
        <taxon>Culicidae</taxon>
        <taxon>Anophelinae</taxon>
        <taxon>Anopheles</taxon>
        <taxon>culicifacies species complex</taxon>
    </lineage>
</organism>
<feature type="region of interest" description="Disordered" evidence="2">
    <location>
        <begin position="235"/>
        <end position="297"/>
    </location>
</feature>
<feature type="domain" description="Actin interacting protein 3-like C-terminal" evidence="3">
    <location>
        <begin position="1034"/>
        <end position="1112"/>
    </location>
</feature>
<accession>A0A182LV32</accession>
<feature type="compositionally biased region" description="Basic and acidic residues" evidence="2">
    <location>
        <begin position="278"/>
        <end position="287"/>
    </location>
</feature>
<feature type="compositionally biased region" description="Polar residues" evidence="2">
    <location>
        <begin position="782"/>
        <end position="803"/>
    </location>
</feature>
<dbReference type="EMBL" id="AXCM01002358">
    <property type="status" value="NOT_ANNOTATED_CDS"/>
    <property type="molecule type" value="Genomic_DNA"/>
</dbReference>
<dbReference type="PANTHER" id="PTHR22741:SF10">
    <property type="entry name" value="COILED-COIL DOMAIN-CONTAINING PROTEIN CG32809"/>
    <property type="match status" value="1"/>
</dbReference>
<feature type="region of interest" description="Disordered" evidence="2">
    <location>
        <begin position="422"/>
        <end position="446"/>
    </location>
</feature>
<feature type="compositionally biased region" description="Basic and acidic residues" evidence="2">
    <location>
        <begin position="48"/>
        <end position="59"/>
    </location>
</feature>
<evidence type="ECO:0000259" key="3">
    <source>
        <dbReference type="Pfam" id="PF03915"/>
    </source>
</evidence>
<evidence type="ECO:0000313" key="4">
    <source>
        <dbReference type="EnsemblMetazoa" id="ACUA002685-PA"/>
    </source>
</evidence>
<feature type="region of interest" description="Disordered" evidence="2">
    <location>
        <begin position="828"/>
        <end position="862"/>
    </location>
</feature>
<evidence type="ECO:0000256" key="2">
    <source>
        <dbReference type="SAM" id="MobiDB-lite"/>
    </source>
</evidence>
<feature type="compositionally biased region" description="Basic and acidic residues" evidence="2">
    <location>
        <begin position="370"/>
        <end position="381"/>
    </location>
</feature>
<dbReference type="Proteomes" id="UP000075883">
    <property type="component" value="Unassembled WGS sequence"/>
</dbReference>
<dbReference type="PANTHER" id="PTHR22741">
    <property type="entry name" value="P140CAP/SNIP-RELATED"/>
    <property type="match status" value="1"/>
</dbReference>
<reference evidence="4" key="2">
    <citation type="submission" date="2020-05" db="UniProtKB">
        <authorList>
            <consortium name="EnsemblMetazoa"/>
        </authorList>
    </citation>
    <scope>IDENTIFICATION</scope>
    <source>
        <strain evidence="4">A-37</strain>
    </source>
</reference>
<dbReference type="EnsemblMetazoa" id="ACUA002685-RA">
    <property type="protein sequence ID" value="ACUA002685-PA"/>
    <property type="gene ID" value="ACUA002685"/>
</dbReference>
<dbReference type="VEuPathDB" id="VectorBase:ACUA002685"/>
<feature type="region of interest" description="Disordered" evidence="2">
    <location>
        <begin position="331"/>
        <end position="381"/>
    </location>
</feature>
<dbReference type="InterPro" id="IPR022782">
    <property type="entry name" value="AIP3-like_C"/>
</dbReference>
<feature type="compositionally biased region" description="Basic and acidic residues" evidence="2">
    <location>
        <begin position="932"/>
        <end position="947"/>
    </location>
</feature>
<feature type="compositionally biased region" description="Basic and acidic residues" evidence="2">
    <location>
        <begin position="422"/>
        <end position="431"/>
    </location>
</feature>
<dbReference type="AlphaFoldDB" id="A0A182LV32"/>
<proteinExistence type="predicted"/>
<evidence type="ECO:0000256" key="1">
    <source>
        <dbReference type="ARBA" id="ARBA00023054"/>
    </source>
</evidence>
<dbReference type="STRING" id="139723.A0A182LV32"/>
<protein>
    <recommendedName>
        <fullName evidence="3">Actin interacting protein 3-like C-terminal domain-containing protein</fullName>
    </recommendedName>
</protein>
<dbReference type="Pfam" id="PF03915">
    <property type="entry name" value="AIP3"/>
    <property type="match status" value="1"/>
</dbReference>
<dbReference type="InterPro" id="IPR051825">
    <property type="entry name" value="SRCIN1"/>
</dbReference>
<keyword evidence="1" id="KW-0175">Coiled coil</keyword>
<dbReference type="GO" id="GO:0005737">
    <property type="term" value="C:cytoplasm"/>
    <property type="evidence" value="ECO:0007669"/>
    <property type="project" value="TreeGrafter"/>
</dbReference>